<dbReference type="RefSeq" id="WP_133016670.1">
    <property type="nucleotide sequence ID" value="NZ_JACJLL010000072.1"/>
</dbReference>
<protein>
    <submittedName>
        <fullName evidence="1">DUF1292 domain-containing protein</fullName>
    </submittedName>
</protein>
<dbReference type="Pfam" id="PF06949">
    <property type="entry name" value="DUF1292"/>
    <property type="match status" value="1"/>
</dbReference>
<accession>A0ABS2FIW4</accession>
<keyword evidence="2" id="KW-1185">Reference proteome</keyword>
<proteinExistence type="predicted"/>
<dbReference type="EMBL" id="JACJLL010000072">
    <property type="protein sequence ID" value="MBM6819937.1"/>
    <property type="molecule type" value="Genomic_DNA"/>
</dbReference>
<evidence type="ECO:0000313" key="1">
    <source>
        <dbReference type="EMBL" id="MBM6819937.1"/>
    </source>
</evidence>
<reference evidence="1 2" key="1">
    <citation type="journal article" date="2021" name="Sci. Rep.">
        <title>The distribution of antibiotic resistance genes in chicken gut microbiota commensals.</title>
        <authorList>
            <person name="Juricova H."/>
            <person name="Matiasovicova J."/>
            <person name="Kubasova T."/>
            <person name="Cejkova D."/>
            <person name="Rychlik I."/>
        </authorList>
    </citation>
    <scope>NUCLEOTIDE SEQUENCE [LARGE SCALE GENOMIC DNA]</scope>
    <source>
        <strain evidence="1 2">An435</strain>
    </source>
</reference>
<dbReference type="Proteomes" id="UP000767334">
    <property type="component" value="Unassembled WGS sequence"/>
</dbReference>
<dbReference type="InterPro" id="IPR009711">
    <property type="entry name" value="UPF0473"/>
</dbReference>
<evidence type="ECO:0000313" key="2">
    <source>
        <dbReference type="Proteomes" id="UP000767334"/>
    </source>
</evidence>
<organism evidence="1 2">
    <name type="scientific">Clostridium saudiense</name>
    <dbReference type="NCBI Taxonomy" id="1414720"/>
    <lineage>
        <taxon>Bacteria</taxon>
        <taxon>Bacillati</taxon>
        <taxon>Bacillota</taxon>
        <taxon>Clostridia</taxon>
        <taxon>Eubacteriales</taxon>
        <taxon>Clostridiaceae</taxon>
        <taxon>Clostridium</taxon>
    </lineage>
</organism>
<sequence length="90" mass="10654">MSEDIKNVQNEEVQIMTFLDESGNKVQFEAIARIYLEDKEYLLLAPVEDKDSEDIYVFRIDEVDGKQELNLVEDDKEFIAVKKEYNKLLY</sequence>
<dbReference type="NCBIfam" id="NF010218">
    <property type="entry name" value="PRK13678.2-1"/>
    <property type="match status" value="1"/>
</dbReference>
<name>A0ABS2FIW4_9CLOT</name>
<comment type="caution">
    <text evidence="1">The sequence shown here is derived from an EMBL/GenBank/DDBJ whole genome shotgun (WGS) entry which is preliminary data.</text>
</comment>
<gene>
    <name evidence="1" type="ORF">H6A19_11430</name>
</gene>